<dbReference type="AlphaFoldDB" id="A0A367R7P1"/>
<organism evidence="4 5">
    <name type="scientific">Nostoc minutum NIES-26</name>
    <dbReference type="NCBI Taxonomy" id="1844469"/>
    <lineage>
        <taxon>Bacteria</taxon>
        <taxon>Bacillati</taxon>
        <taxon>Cyanobacteriota</taxon>
        <taxon>Cyanophyceae</taxon>
        <taxon>Nostocales</taxon>
        <taxon>Nostocaceae</taxon>
        <taxon>Nostoc</taxon>
    </lineage>
</organism>
<dbReference type="CDD" id="cd04301">
    <property type="entry name" value="NAT_SF"/>
    <property type="match status" value="1"/>
</dbReference>
<dbReference type="Pfam" id="PF00583">
    <property type="entry name" value="Acetyltransf_1"/>
    <property type="match status" value="1"/>
</dbReference>
<dbReference type="PANTHER" id="PTHR43877">
    <property type="entry name" value="AMINOALKYLPHOSPHONATE N-ACETYLTRANSFERASE-RELATED-RELATED"/>
    <property type="match status" value="1"/>
</dbReference>
<proteinExistence type="predicted"/>
<dbReference type="GO" id="GO:0016747">
    <property type="term" value="F:acyltransferase activity, transferring groups other than amino-acyl groups"/>
    <property type="evidence" value="ECO:0007669"/>
    <property type="project" value="InterPro"/>
</dbReference>
<dbReference type="EMBL" id="LXQD01000205">
    <property type="protein sequence ID" value="RCJ32516.1"/>
    <property type="molecule type" value="Genomic_DNA"/>
</dbReference>
<feature type="domain" description="N-acetyltransferase" evidence="3">
    <location>
        <begin position="41"/>
        <end position="181"/>
    </location>
</feature>
<reference evidence="4" key="1">
    <citation type="submission" date="2016-04" db="EMBL/GenBank/DDBJ databases">
        <authorList>
            <person name="Tabuchi Yagui T.R."/>
        </authorList>
    </citation>
    <scope>NUCLEOTIDE SEQUENCE [LARGE SCALE GENOMIC DNA]</scope>
    <source>
        <strain evidence="4">NIES-26</strain>
    </source>
</reference>
<dbReference type="InterPro" id="IPR000182">
    <property type="entry name" value="GNAT_dom"/>
</dbReference>
<dbReference type="Gene3D" id="3.40.630.30">
    <property type="match status" value="1"/>
</dbReference>
<dbReference type="PROSITE" id="PS51186">
    <property type="entry name" value="GNAT"/>
    <property type="match status" value="1"/>
</dbReference>
<evidence type="ECO:0000256" key="2">
    <source>
        <dbReference type="ARBA" id="ARBA00023315"/>
    </source>
</evidence>
<dbReference type="SUPFAM" id="SSF55729">
    <property type="entry name" value="Acyl-CoA N-acyltransferases (Nat)"/>
    <property type="match status" value="1"/>
</dbReference>
<protein>
    <submittedName>
        <fullName evidence="4">Acetyltransferase</fullName>
    </submittedName>
</protein>
<accession>A0A367R7P1</accession>
<comment type="caution">
    <text evidence="4">The sequence shown here is derived from an EMBL/GenBank/DDBJ whole genome shotgun (WGS) entry which is preliminary data.</text>
</comment>
<evidence type="ECO:0000313" key="4">
    <source>
        <dbReference type="EMBL" id="RCJ32516.1"/>
    </source>
</evidence>
<evidence type="ECO:0000259" key="3">
    <source>
        <dbReference type="PROSITE" id="PS51186"/>
    </source>
</evidence>
<keyword evidence="5" id="KW-1185">Reference proteome</keyword>
<sequence length="188" mass="21819">MYNILVEVTTWYLEMLDPKQLRSSAPGDYQLRIEQAKIPSPEFSHFLYSSVGGKYYWIDRLSWNKERWHNYPNRPELETWVAYISGTPAGYIELEMQPQENAEVAYFGILPQFIGQRLGGHLLSVGVKRAWEIGAKRVWVHTCSLDSPHALANYQARGFQIYKQEVRTQQLPNRPISPWLGAYASKIL</sequence>
<keyword evidence="2" id="KW-0012">Acyltransferase</keyword>
<gene>
    <name evidence="4" type="ORF">A6770_18720</name>
</gene>
<evidence type="ECO:0000256" key="1">
    <source>
        <dbReference type="ARBA" id="ARBA00022679"/>
    </source>
</evidence>
<dbReference type="InterPro" id="IPR050832">
    <property type="entry name" value="Bact_Acetyltransf"/>
</dbReference>
<dbReference type="Proteomes" id="UP000252107">
    <property type="component" value="Unassembled WGS sequence"/>
</dbReference>
<dbReference type="InterPro" id="IPR016181">
    <property type="entry name" value="Acyl_CoA_acyltransferase"/>
</dbReference>
<evidence type="ECO:0000313" key="5">
    <source>
        <dbReference type="Proteomes" id="UP000252107"/>
    </source>
</evidence>
<keyword evidence="1" id="KW-0808">Transferase</keyword>
<name>A0A367R7P1_9NOSO</name>